<dbReference type="InterPro" id="IPR024371">
    <property type="entry name" value="AcetylCoA_trans_1-like"/>
</dbReference>
<feature type="transmembrane region" description="Helical" evidence="6">
    <location>
        <begin position="323"/>
        <end position="348"/>
    </location>
</feature>
<feature type="transmembrane region" description="Helical" evidence="6">
    <location>
        <begin position="21"/>
        <end position="42"/>
    </location>
</feature>
<dbReference type="STRING" id="69960.SAMN05421720_107203"/>
<dbReference type="InterPro" id="IPR036259">
    <property type="entry name" value="MFS_trans_sf"/>
</dbReference>
<feature type="transmembrane region" description="Helical" evidence="6">
    <location>
        <begin position="229"/>
        <end position="254"/>
    </location>
</feature>
<dbReference type="EMBL" id="FNAP01000007">
    <property type="protein sequence ID" value="SDE51290.1"/>
    <property type="molecule type" value="Genomic_DNA"/>
</dbReference>
<keyword evidence="2" id="KW-0813">Transport</keyword>
<feature type="transmembrane region" description="Helical" evidence="6">
    <location>
        <begin position="92"/>
        <end position="113"/>
    </location>
</feature>
<keyword evidence="5 6" id="KW-0472">Membrane</keyword>
<dbReference type="SUPFAM" id="SSF103473">
    <property type="entry name" value="MFS general substrate transporter"/>
    <property type="match status" value="1"/>
</dbReference>
<dbReference type="GO" id="GO:0008521">
    <property type="term" value="F:acetyl-CoA transmembrane transporter activity"/>
    <property type="evidence" value="ECO:0007669"/>
    <property type="project" value="InterPro"/>
</dbReference>
<name>A0A1G7DJQ6_9PROT</name>
<feature type="transmembrane region" description="Helical" evidence="6">
    <location>
        <begin position="289"/>
        <end position="311"/>
    </location>
</feature>
<reference evidence="7 8" key="1">
    <citation type="submission" date="2016-10" db="EMBL/GenBank/DDBJ databases">
        <authorList>
            <person name="de Groot N.N."/>
        </authorList>
    </citation>
    <scope>NUCLEOTIDE SEQUENCE [LARGE SCALE GENOMIC DNA]</scope>
    <source>
        <strain evidence="7 8">ATCC 700224</strain>
    </source>
</reference>
<keyword evidence="3 6" id="KW-0812">Transmembrane</keyword>
<feature type="transmembrane region" description="Helical" evidence="6">
    <location>
        <begin position="260"/>
        <end position="282"/>
    </location>
</feature>
<dbReference type="Gene3D" id="1.20.1250.20">
    <property type="entry name" value="MFS general substrate transporter like domains"/>
    <property type="match status" value="1"/>
</dbReference>
<dbReference type="RefSeq" id="WP_092786242.1">
    <property type="nucleotide sequence ID" value="NZ_FNAP01000007.1"/>
</dbReference>
<dbReference type="PANTHER" id="PTHR12778">
    <property type="entry name" value="SOLUTE CARRIER FAMILY 33 ACETYL-COA TRANSPORTER -RELATED"/>
    <property type="match status" value="1"/>
</dbReference>
<dbReference type="AlphaFoldDB" id="A0A1G7DJQ6"/>
<evidence type="ECO:0000256" key="2">
    <source>
        <dbReference type="ARBA" id="ARBA00022448"/>
    </source>
</evidence>
<feature type="transmembrane region" description="Helical" evidence="6">
    <location>
        <begin position="119"/>
        <end position="138"/>
    </location>
</feature>
<evidence type="ECO:0000256" key="6">
    <source>
        <dbReference type="SAM" id="Phobius"/>
    </source>
</evidence>
<dbReference type="OrthoDB" id="9787815at2"/>
<dbReference type="InterPro" id="IPR004752">
    <property type="entry name" value="AmpG_permease/AT-1"/>
</dbReference>
<keyword evidence="8" id="KW-1185">Reference proteome</keyword>
<evidence type="ECO:0000313" key="8">
    <source>
        <dbReference type="Proteomes" id="UP000199412"/>
    </source>
</evidence>
<evidence type="ECO:0000256" key="1">
    <source>
        <dbReference type="ARBA" id="ARBA00004141"/>
    </source>
</evidence>
<dbReference type="GO" id="GO:0035348">
    <property type="term" value="P:acetyl-CoA transmembrane transport"/>
    <property type="evidence" value="ECO:0007669"/>
    <property type="project" value="InterPro"/>
</dbReference>
<feature type="transmembrane region" description="Helical" evidence="6">
    <location>
        <begin position="183"/>
        <end position="204"/>
    </location>
</feature>
<protein>
    <submittedName>
        <fullName evidence="7">Siderophore transporter, RhtX/FptX family</fullName>
    </submittedName>
</protein>
<evidence type="ECO:0000256" key="5">
    <source>
        <dbReference type="ARBA" id="ARBA00023136"/>
    </source>
</evidence>
<dbReference type="Proteomes" id="UP000199412">
    <property type="component" value="Unassembled WGS sequence"/>
</dbReference>
<proteinExistence type="predicted"/>
<evidence type="ECO:0000256" key="4">
    <source>
        <dbReference type="ARBA" id="ARBA00022989"/>
    </source>
</evidence>
<gene>
    <name evidence="7" type="ORF">SAMN05421720_107203</name>
</gene>
<feature type="transmembrane region" description="Helical" evidence="6">
    <location>
        <begin position="158"/>
        <end position="177"/>
    </location>
</feature>
<feature type="transmembrane region" description="Helical" evidence="6">
    <location>
        <begin position="48"/>
        <end position="71"/>
    </location>
</feature>
<sequence>MRRDSRGTAEVGARGRADPDTGLLGVIGALYLAQGISFGLVTEALPTLLRAGGVSLDLVALVPLATLPWMVKVFWAPVVDNRGSRRFGRRRGWILPTQGLLVVALLAVAAMPINAQGAVAIIALLAVASLAACTQDIATDGLAAERLGRPRMALANSLQVGGMVGGLLMGGAGMMVLSDWIGAAAGLSVMAGLIALTAVPVLVWREPPPPVEREAGSARLRTFFRSRRGWALAAIALVFANGHAVSTALARLFLVDQDWALARIGLVIGSGTAVAILLGAAMAGPLVRAIGAVPTAVAGLTVSMIGPAVWFLAADGAGPVPTWLAGAATLGGGLGEGLSSVAVFTLAFRFAHDGRQAGTDITMVQCLHGVGGMVMVGLTTALVARSGYAWGFGVALGCALLAAAVLLSTRRTCEPDRFSLSPPVIDEALDEHALPQSHGSSG</sequence>
<dbReference type="Pfam" id="PF13000">
    <property type="entry name" value="Acatn"/>
    <property type="match status" value="1"/>
</dbReference>
<dbReference type="PANTHER" id="PTHR12778:SF10">
    <property type="entry name" value="MAJOR FACILITATOR SUPERFAMILY DOMAIN-CONTAINING PROTEIN 3"/>
    <property type="match status" value="1"/>
</dbReference>
<feature type="transmembrane region" description="Helical" evidence="6">
    <location>
        <begin position="360"/>
        <end position="382"/>
    </location>
</feature>
<dbReference type="GO" id="GO:0016020">
    <property type="term" value="C:membrane"/>
    <property type="evidence" value="ECO:0007669"/>
    <property type="project" value="UniProtKB-SubCell"/>
</dbReference>
<accession>A0A1G7DJQ6</accession>
<organism evidence="7 8">
    <name type="scientific">Rhodospira trueperi</name>
    <dbReference type="NCBI Taxonomy" id="69960"/>
    <lineage>
        <taxon>Bacteria</taxon>
        <taxon>Pseudomonadati</taxon>
        <taxon>Pseudomonadota</taxon>
        <taxon>Alphaproteobacteria</taxon>
        <taxon>Rhodospirillales</taxon>
        <taxon>Rhodospirillaceae</taxon>
        <taxon>Rhodospira</taxon>
    </lineage>
</organism>
<comment type="subcellular location">
    <subcellularLocation>
        <location evidence="1">Membrane</location>
        <topology evidence="1">Multi-pass membrane protein</topology>
    </subcellularLocation>
</comment>
<evidence type="ECO:0000313" key="7">
    <source>
        <dbReference type="EMBL" id="SDE51290.1"/>
    </source>
</evidence>
<keyword evidence="4 6" id="KW-1133">Transmembrane helix</keyword>
<evidence type="ECO:0000256" key="3">
    <source>
        <dbReference type="ARBA" id="ARBA00022692"/>
    </source>
</evidence>
<feature type="transmembrane region" description="Helical" evidence="6">
    <location>
        <begin position="388"/>
        <end position="407"/>
    </location>
</feature>